<dbReference type="EMBL" id="LXPE01000481">
    <property type="protein sequence ID" value="OBA24699.1"/>
    <property type="molecule type" value="Genomic_DNA"/>
</dbReference>
<evidence type="ECO:0000256" key="2">
    <source>
        <dbReference type="ARBA" id="ARBA00022737"/>
    </source>
</evidence>
<dbReference type="OrthoDB" id="10262360at2759"/>
<dbReference type="SMART" id="SM01302">
    <property type="entry name" value="Raptor_N"/>
    <property type="match status" value="1"/>
</dbReference>
<keyword evidence="6" id="KW-1185">Reference proteome</keyword>
<accession>A0A1B7T7I4</accession>
<dbReference type="Pfam" id="PF14538">
    <property type="entry name" value="Raptor_N"/>
    <property type="match status" value="1"/>
</dbReference>
<dbReference type="GO" id="GO:0031931">
    <property type="term" value="C:TORC1 complex"/>
    <property type="evidence" value="ECO:0007669"/>
    <property type="project" value="InterPro"/>
</dbReference>
<dbReference type="GO" id="GO:0031929">
    <property type="term" value="P:TOR signaling"/>
    <property type="evidence" value="ECO:0007669"/>
    <property type="project" value="InterPro"/>
</dbReference>
<dbReference type="GO" id="GO:0071230">
    <property type="term" value="P:cellular response to amino acid stimulus"/>
    <property type="evidence" value="ECO:0007669"/>
    <property type="project" value="TreeGrafter"/>
</dbReference>
<dbReference type="GO" id="GO:0009267">
    <property type="term" value="P:cellular response to starvation"/>
    <property type="evidence" value="ECO:0007669"/>
    <property type="project" value="TreeGrafter"/>
</dbReference>
<dbReference type="InterPro" id="IPR004083">
    <property type="entry name" value="Raptor"/>
</dbReference>
<sequence length="557" mass="64300">MLLKPLNQETRHGFNEEYNQLALFENDFLFYFDDKRHKTNGNPVFKEDIIADKDRFYQPIPDWKIGKERIKTVAAALVLCLHLGVDPPDVVKTQPCARVEASIDYLDYQDSKKAIESIGKSLQNRYELLSPRTKYKQSLDPCVEDLKRFCNSLRKSCKNERVLFHYNGHGVPKPTTSGEIWIFNRGYTQYIPISLYDLQNWLGAPCIYVWDCNQAELIVKNFNTFIEKREQDDIQGKHDPAAPSTVEQYKNCYQLAACKSDEYLPMNEELPADLFTCCLTTPIEISIKVYLMQSPLRDTKYSLLFKNNKDSNIRDHHTSGQPSYSKLPDIVIPGKSTDRRTALGELNWIFTAITDTIAWTTLPRDMFNQLFRHDLITAALFRNFLLAKKLMPIYNCHPVSHPSLPDSVVDHPMWKSWDLAIDQVLTKLIDSMLNPTAPNSQQMLLNPKQAQEDPLLKHKSGLNSLSTMSLASQQHSGNDNSNQQKMKQQQMMQQHQQQQQQQRQQLPGAALQSQQQYSDFFIQNLTAFELWLKYASNKKTPTRTITNSFTSFIIPIT</sequence>
<feature type="domain" description="Raptor N-terminal CASPase-like" evidence="4">
    <location>
        <begin position="69"/>
        <end position="223"/>
    </location>
</feature>
<gene>
    <name evidence="5" type="ORF">HANVADRAFT_28136</name>
</gene>
<dbReference type="GO" id="GO:0030307">
    <property type="term" value="P:positive regulation of cell growth"/>
    <property type="evidence" value="ECO:0007669"/>
    <property type="project" value="TreeGrafter"/>
</dbReference>
<comment type="caution">
    <text evidence="5">The sequence shown here is derived from an EMBL/GenBank/DDBJ whole genome shotgun (WGS) entry which is preliminary data.</text>
</comment>
<dbReference type="Proteomes" id="UP000092321">
    <property type="component" value="Unassembled WGS sequence"/>
</dbReference>
<protein>
    <recommendedName>
        <fullName evidence="4">Raptor N-terminal CASPase-like domain-containing protein</fullName>
    </recommendedName>
</protein>
<reference evidence="6" key="1">
    <citation type="journal article" date="2016" name="Proc. Natl. Acad. Sci. U.S.A.">
        <title>Comparative genomics of biotechnologically important yeasts.</title>
        <authorList>
            <person name="Riley R."/>
            <person name="Haridas S."/>
            <person name="Wolfe K.H."/>
            <person name="Lopes M.R."/>
            <person name="Hittinger C.T."/>
            <person name="Goeker M."/>
            <person name="Salamov A.A."/>
            <person name="Wisecaver J.H."/>
            <person name="Long T.M."/>
            <person name="Calvey C.H."/>
            <person name="Aerts A.L."/>
            <person name="Barry K.W."/>
            <person name="Choi C."/>
            <person name="Clum A."/>
            <person name="Coughlan A.Y."/>
            <person name="Deshpande S."/>
            <person name="Douglass A.P."/>
            <person name="Hanson S.J."/>
            <person name="Klenk H.-P."/>
            <person name="LaButti K.M."/>
            <person name="Lapidus A."/>
            <person name="Lindquist E.A."/>
            <person name="Lipzen A.M."/>
            <person name="Meier-Kolthoff J.P."/>
            <person name="Ohm R.A."/>
            <person name="Otillar R.P."/>
            <person name="Pangilinan J.L."/>
            <person name="Peng Y."/>
            <person name="Rokas A."/>
            <person name="Rosa C.A."/>
            <person name="Scheuner C."/>
            <person name="Sibirny A.A."/>
            <person name="Slot J.C."/>
            <person name="Stielow J.B."/>
            <person name="Sun H."/>
            <person name="Kurtzman C.P."/>
            <person name="Blackwell M."/>
            <person name="Grigoriev I.V."/>
            <person name="Jeffries T.W."/>
        </authorList>
    </citation>
    <scope>NUCLEOTIDE SEQUENCE [LARGE SCALE GENOMIC DNA]</scope>
    <source>
        <strain evidence="6">NRRL Y-1626</strain>
    </source>
</reference>
<evidence type="ECO:0000256" key="1">
    <source>
        <dbReference type="ARBA" id="ARBA00022574"/>
    </source>
</evidence>
<dbReference type="AlphaFoldDB" id="A0A1B7T7I4"/>
<name>A0A1B7T7I4_9ASCO</name>
<feature type="region of interest" description="Disordered" evidence="3">
    <location>
        <begin position="469"/>
        <end position="510"/>
    </location>
</feature>
<keyword evidence="2" id="KW-0677">Repeat</keyword>
<dbReference type="PRINTS" id="PR01547">
    <property type="entry name" value="YEAST176DUF"/>
</dbReference>
<evidence type="ECO:0000256" key="3">
    <source>
        <dbReference type="SAM" id="MobiDB-lite"/>
    </source>
</evidence>
<proteinExistence type="predicted"/>
<feature type="compositionally biased region" description="Low complexity" evidence="3">
    <location>
        <begin position="483"/>
        <end position="505"/>
    </location>
</feature>
<evidence type="ECO:0000259" key="4">
    <source>
        <dbReference type="SMART" id="SM01302"/>
    </source>
</evidence>
<evidence type="ECO:0000313" key="6">
    <source>
        <dbReference type="Proteomes" id="UP000092321"/>
    </source>
</evidence>
<dbReference type="GO" id="GO:0030674">
    <property type="term" value="F:protein-macromolecule adaptor activity"/>
    <property type="evidence" value="ECO:0007669"/>
    <property type="project" value="TreeGrafter"/>
</dbReference>
<dbReference type="PANTHER" id="PTHR12848:SF16">
    <property type="entry name" value="REGULATORY-ASSOCIATED PROTEIN OF MTOR"/>
    <property type="match status" value="1"/>
</dbReference>
<organism evidence="5 6">
    <name type="scientific">Hanseniaspora valbyensis NRRL Y-1626</name>
    <dbReference type="NCBI Taxonomy" id="766949"/>
    <lineage>
        <taxon>Eukaryota</taxon>
        <taxon>Fungi</taxon>
        <taxon>Dikarya</taxon>
        <taxon>Ascomycota</taxon>
        <taxon>Saccharomycotina</taxon>
        <taxon>Saccharomycetes</taxon>
        <taxon>Saccharomycodales</taxon>
        <taxon>Saccharomycodaceae</taxon>
        <taxon>Hanseniaspora</taxon>
    </lineage>
</organism>
<dbReference type="PANTHER" id="PTHR12848">
    <property type="entry name" value="REGULATORY-ASSOCIATED PROTEIN OF MTOR"/>
    <property type="match status" value="1"/>
</dbReference>
<dbReference type="GO" id="GO:0010506">
    <property type="term" value="P:regulation of autophagy"/>
    <property type="evidence" value="ECO:0007669"/>
    <property type="project" value="TreeGrafter"/>
</dbReference>
<feature type="compositionally biased region" description="Polar residues" evidence="3">
    <location>
        <begin position="469"/>
        <end position="482"/>
    </location>
</feature>
<dbReference type="InterPro" id="IPR029347">
    <property type="entry name" value="Raptor_N"/>
</dbReference>
<evidence type="ECO:0000313" key="5">
    <source>
        <dbReference type="EMBL" id="OBA24699.1"/>
    </source>
</evidence>
<keyword evidence="1" id="KW-0853">WD repeat</keyword>
<dbReference type="GO" id="GO:0005737">
    <property type="term" value="C:cytoplasm"/>
    <property type="evidence" value="ECO:0007669"/>
    <property type="project" value="TreeGrafter"/>
</dbReference>